<evidence type="ECO:0000313" key="4">
    <source>
        <dbReference type="EMBL" id="RJS47214.1"/>
    </source>
</evidence>
<feature type="domain" description="WYL" evidence="1">
    <location>
        <begin position="151"/>
        <end position="216"/>
    </location>
</feature>
<organism evidence="4 5">
    <name type="scientific">Nocardioides cavernaquae</name>
    <dbReference type="NCBI Taxonomy" id="2321396"/>
    <lineage>
        <taxon>Bacteria</taxon>
        <taxon>Bacillati</taxon>
        <taxon>Actinomycetota</taxon>
        <taxon>Actinomycetes</taxon>
        <taxon>Propionibacteriales</taxon>
        <taxon>Nocardioidaceae</taxon>
        <taxon>Nocardioides</taxon>
    </lineage>
</organism>
<feature type="domain" description="PafC HTH" evidence="2">
    <location>
        <begin position="7"/>
        <end position="126"/>
    </location>
</feature>
<evidence type="ECO:0000259" key="2">
    <source>
        <dbReference type="Pfam" id="PF19187"/>
    </source>
</evidence>
<dbReference type="InterPro" id="IPR026881">
    <property type="entry name" value="WYL_dom"/>
</dbReference>
<dbReference type="InterPro" id="IPR051534">
    <property type="entry name" value="CBASS_pafABC_assoc_protein"/>
</dbReference>
<dbReference type="OrthoDB" id="5174471at2"/>
<dbReference type="PROSITE" id="PS52050">
    <property type="entry name" value="WYL"/>
    <property type="match status" value="1"/>
</dbReference>
<dbReference type="Pfam" id="PF13280">
    <property type="entry name" value="WYL"/>
    <property type="match status" value="1"/>
</dbReference>
<evidence type="ECO:0000259" key="1">
    <source>
        <dbReference type="Pfam" id="PF13280"/>
    </source>
</evidence>
<name>A0A3A5HGM0_9ACTN</name>
<feature type="domain" description="WCX" evidence="3">
    <location>
        <begin position="245"/>
        <end position="314"/>
    </location>
</feature>
<dbReference type="PIRSF" id="PIRSF016838">
    <property type="entry name" value="PafC"/>
    <property type="match status" value="1"/>
</dbReference>
<dbReference type="InterPro" id="IPR057727">
    <property type="entry name" value="WCX_dom"/>
</dbReference>
<gene>
    <name evidence="4" type="ORF">D4739_13930</name>
</gene>
<dbReference type="EMBL" id="QYRP01000002">
    <property type="protein sequence ID" value="RJS47214.1"/>
    <property type="molecule type" value="Genomic_DNA"/>
</dbReference>
<evidence type="ECO:0000259" key="3">
    <source>
        <dbReference type="Pfam" id="PF25583"/>
    </source>
</evidence>
<dbReference type="PANTHER" id="PTHR34580:SF1">
    <property type="entry name" value="PROTEIN PAFC"/>
    <property type="match status" value="1"/>
</dbReference>
<dbReference type="AlphaFoldDB" id="A0A3A5HGM0"/>
<accession>A0A3A5HGM0</accession>
<dbReference type="Proteomes" id="UP000276542">
    <property type="component" value="Unassembled WGS sequence"/>
</dbReference>
<dbReference type="Pfam" id="PF25583">
    <property type="entry name" value="WCX"/>
    <property type="match status" value="1"/>
</dbReference>
<dbReference type="PANTHER" id="PTHR34580">
    <property type="match status" value="1"/>
</dbReference>
<sequence length="321" mass="35102">MSSGAKDQVGRLLALVPLIRRRGAMRVDEVADMLGVSPAQLVKDLKVLIFCGWPGWYPDDLIDVDLDALEPGGDGMIRISNADCLQEPLRLSTAEASALLVAVRALRDSADPAVLPSIDSTLEKLEGAVEGTPVASVQVPPRERELSAFRTKLAEAIRDARQVRLGYHVPARDEDTERTVDPIAVVSHQGVSYLDAWCHSAGERRSFRLDRVLGVSVLETAAEDHDLEPLDLGDGIFRPSEEQPLVTLQLAPRARWVAEYYPVVDARESAAGALEVDLRVADRAWLDRLLMRLTPHVTVLAPAEFTASYRQATSAARALYA</sequence>
<dbReference type="InterPro" id="IPR043839">
    <property type="entry name" value="PafC_HTH"/>
</dbReference>
<reference evidence="5" key="1">
    <citation type="submission" date="2018-09" db="EMBL/GenBank/DDBJ databases">
        <authorList>
            <person name="Zhu H."/>
        </authorList>
    </citation>
    <scope>NUCLEOTIDE SEQUENCE [LARGE SCALE GENOMIC DNA]</scope>
    <source>
        <strain evidence="5">K1W22B-1</strain>
    </source>
</reference>
<protein>
    <submittedName>
        <fullName evidence="4">WYL domain-containing protein</fullName>
    </submittedName>
</protein>
<proteinExistence type="predicted"/>
<keyword evidence="5" id="KW-1185">Reference proteome</keyword>
<comment type="caution">
    <text evidence="4">The sequence shown here is derived from an EMBL/GenBank/DDBJ whole genome shotgun (WGS) entry which is preliminary data.</text>
</comment>
<dbReference type="Pfam" id="PF19187">
    <property type="entry name" value="HTH_PafC"/>
    <property type="match status" value="1"/>
</dbReference>
<dbReference type="RefSeq" id="WP_120061182.1">
    <property type="nucleotide sequence ID" value="NZ_QYRP01000002.1"/>
</dbReference>
<evidence type="ECO:0000313" key="5">
    <source>
        <dbReference type="Proteomes" id="UP000276542"/>
    </source>
</evidence>
<dbReference type="InterPro" id="IPR028349">
    <property type="entry name" value="PafC-like"/>
</dbReference>